<organism evidence="1 2">
    <name type="scientific">Bauhinia variegata</name>
    <name type="common">Purple orchid tree</name>
    <name type="synonym">Phanera variegata</name>
    <dbReference type="NCBI Taxonomy" id="167791"/>
    <lineage>
        <taxon>Eukaryota</taxon>
        <taxon>Viridiplantae</taxon>
        <taxon>Streptophyta</taxon>
        <taxon>Embryophyta</taxon>
        <taxon>Tracheophyta</taxon>
        <taxon>Spermatophyta</taxon>
        <taxon>Magnoliopsida</taxon>
        <taxon>eudicotyledons</taxon>
        <taxon>Gunneridae</taxon>
        <taxon>Pentapetalae</taxon>
        <taxon>rosids</taxon>
        <taxon>fabids</taxon>
        <taxon>Fabales</taxon>
        <taxon>Fabaceae</taxon>
        <taxon>Cercidoideae</taxon>
        <taxon>Cercideae</taxon>
        <taxon>Bauhiniinae</taxon>
        <taxon>Bauhinia</taxon>
    </lineage>
</organism>
<dbReference type="EMBL" id="CM039429">
    <property type="protein sequence ID" value="KAI4349938.1"/>
    <property type="molecule type" value="Genomic_DNA"/>
</dbReference>
<evidence type="ECO:0000313" key="1">
    <source>
        <dbReference type="EMBL" id="KAI4349938.1"/>
    </source>
</evidence>
<dbReference type="Proteomes" id="UP000828941">
    <property type="component" value="Chromosome 4"/>
</dbReference>
<accession>A0ACB9PNB9</accession>
<name>A0ACB9PNB9_BAUVA</name>
<comment type="caution">
    <text evidence="1">The sequence shown here is derived from an EMBL/GenBank/DDBJ whole genome shotgun (WGS) entry which is preliminary data.</text>
</comment>
<keyword evidence="2" id="KW-1185">Reference proteome</keyword>
<gene>
    <name evidence="1" type="ORF">L6164_010479</name>
</gene>
<proteinExistence type="predicted"/>
<protein>
    <submittedName>
        <fullName evidence="1">Uncharacterized protein</fullName>
    </submittedName>
</protein>
<evidence type="ECO:0000313" key="2">
    <source>
        <dbReference type="Proteomes" id="UP000828941"/>
    </source>
</evidence>
<sequence length="299" mass="32775">MHGCSKTFRKVVKKKTTENYKGAPYITTFLCTSLWTFYGVLKPGGFLIATVNGAGSVFHCIYILLFLIYAPRDNKVKMASLVGILDVGFVAVVISATLFVLRGSIQLTVLGILCSGLTVIMYASPLLAMKTVIKTKSVKYMPFLLSFFMFLNAAVWGIYSFLVKDIYIGIPNAIGFGLGSAQLIVYAMYKNKKGETKSAKGLVTVVEADMDTDAVIVDKYKYKNNNNNIGEEDSVKGLKRVKSLPEPSMNGPESIDVRTLFKALSFGEHRLPDPQHHNSNDIEMGFGTGGRTAANYPSL</sequence>
<reference evidence="1 2" key="1">
    <citation type="journal article" date="2022" name="DNA Res.">
        <title>Chromosomal-level genome assembly of the orchid tree Bauhinia variegata (Leguminosae; Cercidoideae) supports the allotetraploid origin hypothesis of Bauhinia.</title>
        <authorList>
            <person name="Zhong Y."/>
            <person name="Chen Y."/>
            <person name="Zheng D."/>
            <person name="Pang J."/>
            <person name="Liu Y."/>
            <person name="Luo S."/>
            <person name="Meng S."/>
            <person name="Qian L."/>
            <person name="Wei D."/>
            <person name="Dai S."/>
            <person name="Zhou R."/>
        </authorList>
    </citation>
    <scope>NUCLEOTIDE SEQUENCE [LARGE SCALE GENOMIC DNA]</scope>
    <source>
        <strain evidence="1">BV-YZ2020</strain>
    </source>
</reference>